<dbReference type="GeneID" id="113146698"/>
<feature type="compositionally biased region" description="Polar residues" evidence="1">
    <location>
        <begin position="56"/>
        <end position="67"/>
    </location>
</feature>
<sequence>MASACMCARCYAYPVAVHAWGLGNLPVAGTDERRCLERAQPHKKSQGHKGARANEVSAQYKTLSNRQPAARPQCEKTRIASPHNEYAAATPAAATASTATAAAGGAEGASAGAEAA</sequence>
<evidence type="ECO:0000313" key="2">
    <source>
        <dbReference type="Proteomes" id="UP000515125"/>
    </source>
</evidence>
<evidence type="ECO:0000256" key="1">
    <source>
        <dbReference type="SAM" id="MobiDB-lite"/>
    </source>
</evidence>
<protein>
    <submittedName>
        <fullName evidence="3">Uncharacterized protein LOC113146698</fullName>
    </submittedName>
</protein>
<feature type="compositionally biased region" description="Basic residues" evidence="1">
    <location>
        <begin position="41"/>
        <end position="51"/>
    </location>
</feature>
<evidence type="ECO:0000313" key="3">
    <source>
        <dbReference type="RefSeq" id="XP_026190632.1"/>
    </source>
</evidence>
<reference evidence="3" key="1">
    <citation type="submission" date="2025-08" db="UniProtKB">
        <authorList>
            <consortium name="RefSeq"/>
        </authorList>
    </citation>
    <scope>IDENTIFICATION</scope>
</reference>
<keyword evidence="2" id="KW-1185">Reference proteome</keyword>
<accession>A0A6P6RSY5</accession>
<dbReference type="AlphaFoldDB" id="A0A6P6RSY5"/>
<feature type="compositionally biased region" description="Low complexity" evidence="1">
    <location>
        <begin position="87"/>
        <end position="116"/>
    </location>
</feature>
<feature type="region of interest" description="Disordered" evidence="1">
    <location>
        <begin position="36"/>
        <end position="116"/>
    </location>
</feature>
<name>A0A6P6RSY5_9EIME</name>
<dbReference type="RefSeq" id="XP_026190632.1">
    <property type="nucleotide sequence ID" value="XM_026334847.1"/>
</dbReference>
<feature type="non-terminal residue" evidence="3">
    <location>
        <position position="116"/>
    </location>
</feature>
<proteinExistence type="predicted"/>
<gene>
    <name evidence="3" type="primary">LOC113146698</name>
</gene>
<dbReference type="Proteomes" id="UP000515125">
    <property type="component" value="Unplaced"/>
</dbReference>
<organism evidence="2 3">
    <name type="scientific">Cyclospora cayetanensis</name>
    <dbReference type="NCBI Taxonomy" id="88456"/>
    <lineage>
        <taxon>Eukaryota</taxon>
        <taxon>Sar</taxon>
        <taxon>Alveolata</taxon>
        <taxon>Apicomplexa</taxon>
        <taxon>Conoidasida</taxon>
        <taxon>Coccidia</taxon>
        <taxon>Eucoccidiorida</taxon>
        <taxon>Eimeriorina</taxon>
        <taxon>Eimeriidae</taxon>
        <taxon>Cyclospora</taxon>
    </lineage>
</organism>